<evidence type="ECO:0000259" key="6">
    <source>
        <dbReference type="Pfam" id="PF04116"/>
    </source>
</evidence>
<accession>A0ABT9G4P3</accession>
<keyword evidence="7" id="KW-0560">Oxidoreductase</keyword>
<evidence type="ECO:0000256" key="1">
    <source>
        <dbReference type="ARBA" id="ARBA00004370"/>
    </source>
</evidence>
<keyword evidence="2 5" id="KW-0812">Transmembrane</keyword>
<feature type="domain" description="Fatty acid hydroxylase" evidence="6">
    <location>
        <begin position="182"/>
        <end position="308"/>
    </location>
</feature>
<dbReference type="EMBL" id="JAUZEE010000006">
    <property type="protein sequence ID" value="MDP4301429.1"/>
    <property type="molecule type" value="Genomic_DNA"/>
</dbReference>
<feature type="transmembrane region" description="Helical" evidence="5">
    <location>
        <begin position="172"/>
        <end position="191"/>
    </location>
</feature>
<keyword evidence="8" id="KW-1185">Reference proteome</keyword>
<keyword evidence="3 5" id="KW-1133">Transmembrane helix</keyword>
<feature type="transmembrane region" description="Helical" evidence="5">
    <location>
        <begin position="144"/>
        <end position="166"/>
    </location>
</feature>
<dbReference type="RefSeq" id="WP_305749985.1">
    <property type="nucleotide sequence ID" value="NZ_JAUZEE010000006.1"/>
</dbReference>
<feature type="transmembrane region" description="Helical" evidence="5">
    <location>
        <begin position="43"/>
        <end position="62"/>
    </location>
</feature>
<dbReference type="InterPro" id="IPR006694">
    <property type="entry name" value="Fatty_acid_hydroxylase"/>
</dbReference>
<dbReference type="GO" id="GO:0016491">
    <property type="term" value="F:oxidoreductase activity"/>
    <property type="evidence" value="ECO:0007669"/>
    <property type="project" value="UniProtKB-KW"/>
</dbReference>
<comment type="subcellular location">
    <subcellularLocation>
        <location evidence="1">Membrane</location>
    </subcellularLocation>
</comment>
<dbReference type="Proteomes" id="UP001235760">
    <property type="component" value="Unassembled WGS sequence"/>
</dbReference>
<dbReference type="InterPro" id="IPR050307">
    <property type="entry name" value="Sterol_Desaturase_Related"/>
</dbReference>
<keyword evidence="4 5" id="KW-0472">Membrane</keyword>
<feature type="transmembrane region" description="Helical" evidence="5">
    <location>
        <begin position="74"/>
        <end position="95"/>
    </location>
</feature>
<evidence type="ECO:0000256" key="2">
    <source>
        <dbReference type="ARBA" id="ARBA00022692"/>
    </source>
</evidence>
<proteinExistence type="predicted"/>
<gene>
    <name evidence="7" type="ORF">Q8X39_12335</name>
</gene>
<evidence type="ECO:0000256" key="4">
    <source>
        <dbReference type="ARBA" id="ARBA00023136"/>
    </source>
</evidence>
<evidence type="ECO:0000313" key="7">
    <source>
        <dbReference type="EMBL" id="MDP4301429.1"/>
    </source>
</evidence>
<organism evidence="7 8">
    <name type="scientific">Leptothrix discophora</name>
    <dbReference type="NCBI Taxonomy" id="89"/>
    <lineage>
        <taxon>Bacteria</taxon>
        <taxon>Pseudomonadati</taxon>
        <taxon>Pseudomonadota</taxon>
        <taxon>Betaproteobacteria</taxon>
        <taxon>Burkholderiales</taxon>
        <taxon>Sphaerotilaceae</taxon>
        <taxon>Leptothrix</taxon>
    </lineage>
</organism>
<evidence type="ECO:0000256" key="3">
    <source>
        <dbReference type="ARBA" id="ARBA00022989"/>
    </source>
</evidence>
<evidence type="ECO:0000313" key="8">
    <source>
        <dbReference type="Proteomes" id="UP001235760"/>
    </source>
</evidence>
<reference evidence="7 8" key="1">
    <citation type="submission" date="2023-08" db="EMBL/GenBank/DDBJ databases">
        <authorList>
            <person name="Roldan D.M."/>
            <person name="Menes R.J."/>
        </authorList>
    </citation>
    <scope>NUCLEOTIDE SEQUENCE [LARGE SCALE GENOMIC DNA]</scope>
    <source>
        <strain evidence="7 8">CCM 2812</strain>
    </source>
</reference>
<evidence type="ECO:0000256" key="5">
    <source>
        <dbReference type="SAM" id="Phobius"/>
    </source>
</evidence>
<sequence length="337" mass="39328">MDDSHFGVRNKRGDWAPTGRREVAPFWAWPPQLGKVLAWLPGYVWPWNAFHLATALLWWFFVVPDAATLKVLSWGWPAWLLAVNWVACLAWYGAFEWRLYRQRAQAGRFKYHHKFPSESPSDVFWFKSQNIDNFLRSFLISIPLWTLVQVIFLWCWANGIGAWLTWDEHPVYLTLLLLLSPAIHEVHFYAIHRLIHTPQLYKWIHSIHHNSVNPSPWSSLSMHPVEGFLYHAVALWHLVIPSNPIVAMFQLHAAGFGAINGHIGFDRIELGDERWMHSHAYTHYLHHKYFEVNFGGDGLVPLDLWLGTWHDGSKDGERQMQARYERKLARMNAGKAG</sequence>
<name>A0ABT9G4P3_LEPDI</name>
<comment type="caution">
    <text evidence="7">The sequence shown here is derived from an EMBL/GenBank/DDBJ whole genome shotgun (WGS) entry which is preliminary data.</text>
</comment>
<dbReference type="PANTHER" id="PTHR11863">
    <property type="entry name" value="STEROL DESATURASE"/>
    <property type="match status" value="1"/>
</dbReference>
<dbReference type="EC" id="1.-.-.-" evidence="7"/>
<protein>
    <submittedName>
        <fullName evidence="7">Sterol desaturase family protein</fullName>
        <ecNumber evidence="7">1.-.-.-</ecNumber>
    </submittedName>
</protein>
<dbReference type="Pfam" id="PF04116">
    <property type="entry name" value="FA_hydroxylase"/>
    <property type="match status" value="1"/>
</dbReference>